<dbReference type="InterPro" id="IPR000652">
    <property type="entry name" value="Triosephosphate_isomerase"/>
</dbReference>
<comment type="caution">
    <text evidence="3">The sequence shown here is derived from an EMBL/GenBank/DDBJ whole genome shotgun (WGS) entry which is preliminary data.</text>
</comment>
<gene>
    <name evidence="3" type="ORF">CLV37_101800</name>
</gene>
<dbReference type="SUPFAM" id="SSF51351">
    <property type="entry name" value="Triosephosphate isomerase (TIM)"/>
    <property type="match status" value="1"/>
</dbReference>
<dbReference type="PROSITE" id="PS51440">
    <property type="entry name" value="TIM_2"/>
    <property type="match status" value="1"/>
</dbReference>
<name>A0A2T0RBK6_9ACTN</name>
<dbReference type="Pfam" id="PF00121">
    <property type="entry name" value="TIM"/>
    <property type="match status" value="1"/>
</dbReference>
<dbReference type="Proteomes" id="UP000238083">
    <property type="component" value="Unassembled WGS sequence"/>
</dbReference>
<organism evidence="3 4">
    <name type="scientific">Kineococcus rhizosphaerae</name>
    <dbReference type="NCBI Taxonomy" id="559628"/>
    <lineage>
        <taxon>Bacteria</taxon>
        <taxon>Bacillati</taxon>
        <taxon>Actinomycetota</taxon>
        <taxon>Actinomycetes</taxon>
        <taxon>Kineosporiales</taxon>
        <taxon>Kineosporiaceae</taxon>
        <taxon>Kineococcus</taxon>
    </lineage>
</organism>
<dbReference type="AlphaFoldDB" id="A0A2T0RBK6"/>
<dbReference type="EMBL" id="PVZF01000001">
    <property type="protein sequence ID" value="PRY18554.1"/>
    <property type="molecule type" value="Genomic_DNA"/>
</dbReference>
<proteinExistence type="predicted"/>
<feature type="compositionally biased region" description="Low complexity" evidence="2">
    <location>
        <begin position="227"/>
        <end position="240"/>
    </location>
</feature>
<protein>
    <submittedName>
        <fullName evidence="3">Triosephosphate isomerase</fullName>
    </submittedName>
</protein>
<dbReference type="GO" id="GO:0004807">
    <property type="term" value="F:triose-phosphate isomerase activity"/>
    <property type="evidence" value="ECO:0007669"/>
    <property type="project" value="InterPro"/>
</dbReference>
<dbReference type="Gene3D" id="3.20.20.70">
    <property type="entry name" value="Aldolase class I"/>
    <property type="match status" value="1"/>
</dbReference>
<dbReference type="InterPro" id="IPR013785">
    <property type="entry name" value="Aldolase_TIM"/>
</dbReference>
<evidence type="ECO:0000313" key="3">
    <source>
        <dbReference type="EMBL" id="PRY18554.1"/>
    </source>
</evidence>
<evidence type="ECO:0000256" key="2">
    <source>
        <dbReference type="SAM" id="MobiDB-lite"/>
    </source>
</evidence>
<keyword evidence="1 3" id="KW-0413">Isomerase</keyword>
<dbReference type="OrthoDB" id="2571246at2"/>
<reference evidence="3 4" key="1">
    <citation type="submission" date="2018-03" db="EMBL/GenBank/DDBJ databases">
        <title>Genomic Encyclopedia of Archaeal and Bacterial Type Strains, Phase II (KMG-II): from individual species to whole genera.</title>
        <authorList>
            <person name="Goeker M."/>
        </authorList>
    </citation>
    <scope>NUCLEOTIDE SEQUENCE [LARGE SCALE GENOMIC DNA]</scope>
    <source>
        <strain evidence="3 4">DSM 19711</strain>
    </source>
</reference>
<keyword evidence="4" id="KW-1185">Reference proteome</keyword>
<evidence type="ECO:0000256" key="1">
    <source>
        <dbReference type="ARBA" id="ARBA00023235"/>
    </source>
</evidence>
<sequence length="247" mass="25106">MITAPFFEIGPKNLLRLPALEALAVAAGRAGAEHGVEVLLTVPTAFVAPVQRLGAGVVVLAQGMDTDRPGPSVNRVTAEALVDAGAAGVLLDHEADRLDPADLQRCLERAREVGLATVVCAGTTEAALDVARGCDVVLYEPPDLIGTAADGPRDWIGGSTAALRRANPGVLVMHAGGVASPRTARAVLAAGADGTGSTSGVLTAPDPAGAARAFIAATRSGWDAFRTTTGPTTEPLTEPLTDLRRNP</sequence>
<feature type="region of interest" description="Disordered" evidence="2">
    <location>
        <begin position="224"/>
        <end position="247"/>
    </location>
</feature>
<evidence type="ECO:0000313" key="4">
    <source>
        <dbReference type="Proteomes" id="UP000238083"/>
    </source>
</evidence>
<dbReference type="InterPro" id="IPR035990">
    <property type="entry name" value="TIM_sf"/>
</dbReference>
<accession>A0A2T0RBK6</accession>
<dbReference type="RefSeq" id="WP_106207087.1">
    <property type="nucleotide sequence ID" value="NZ_PVZF01000001.1"/>
</dbReference>